<sequence>MNRSTSPISDHAIVLVSRALTNLGLTLSHQAQVLGLSPRVLQLALGGTVSVQLSSAQAQRLRLVSEIVLALGILYSEDSAVGWLGRPNGRQPFDGQTPLHFILGGGLPALVATHRLLAGDLSGQFSATPEARALAGRLPQPEIELDE</sequence>
<evidence type="ECO:0000313" key="1">
    <source>
        <dbReference type="EMBL" id="MFC4637720.1"/>
    </source>
</evidence>
<name>A0ABV9I7P8_9DEIO</name>
<dbReference type="Proteomes" id="UP001595952">
    <property type="component" value="Unassembled WGS sequence"/>
</dbReference>
<proteinExistence type="predicted"/>
<comment type="caution">
    <text evidence="1">The sequence shown here is derived from an EMBL/GenBank/DDBJ whole genome shotgun (WGS) entry which is preliminary data.</text>
</comment>
<evidence type="ECO:0000313" key="2">
    <source>
        <dbReference type="Proteomes" id="UP001595952"/>
    </source>
</evidence>
<dbReference type="RefSeq" id="WP_380060755.1">
    <property type="nucleotide sequence ID" value="NZ_JBHSEI010000002.1"/>
</dbReference>
<organism evidence="1 2">
    <name type="scientific">Deinococcus hohokamensis</name>
    <dbReference type="NCBI Taxonomy" id="309883"/>
    <lineage>
        <taxon>Bacteria</taxon>
        <taxon>Thermotogati</taxon>
        <taxon>Deinococcota</taxon>
        <taxon>Deinococci</taxon>
        <taxon>Deinococcales</taxon>
        <taxon>Deinococcaceae</taxon>
        <taxon>Deinococcus</taxon>
    </lineage>
</organism>
<protein>
    <submittedName>
        <fullName evidence="1">DUF2384 domain-containing protein</fullName>
    </submittedName>
</protein>
<dbReference type="EMBL" id="JBHSEI010000002">
    <property type="protein sequence ID" value="MFC4637720.1"/>
    <property type="molecule type" value="Genomic_DNA"/>
</dbReference>
<keyword evidence="2" id="KW-1185">Reference proteome</keyword>
<gene>
    <name evidence="1" type="ORF">ACFO0D_05120</name>
</gene>
<reference evidence="2" key="1">
    <citation type="journal article" date="2019" name="Int. J. Syst. Evol. Microbiol.">
        <title>The Global Catalogue of Microorganisms (GCM) 10K type strain sequencing project: providing services to taxonomists for standard genome sequencing and annotation.</title>
        <authorList>
            <consortium name="The Broad Institute Genomics Platform"/>
            <consortium name="The Broad Institute Genome Sequencing Center for Infectious Disease"/>
            <person name="Wu L."/>
            <person name="Ma J."/>
        </authorList>
    </citation>
    <scope>NUCLEOTIDE SEQUENCE [LARGE SCALE GENOMIC DNA]</scope>
    <source>
        <strain evidence="2">CCUG 55995</strain>
    </source>
</reference>
<accession>A0ABV9I7P8</accession>